<gene>
    <name evidence="2" type="ORF">QNI22_33705</name>
</gene>
<protein>
    <recommendedName>
        <fullName evidence="4">WD40-like Beta Propeller Repeat</fullName>
    </recommendedName>
</protein>
<dbReference type="PROSITE" id="PS51257">
    <property type="entry name" value="PROKAR_LIPOPROTEIN"/>
    <property type="match status" value="1"/>
</dbReference>
<dbReference type="EMBL" id="JASJOU010000017">
    <property type="protein sequence ID" value="MDJ1505661.1"/>
    <property type="molecule type" value="Genomic_DNA"/>
</dbReference>
<proteinExistence type="predicted"/>
<name>A0AAE3R882_9BACT</name>
<feature type="chain" id="PRO_5042172671" description="WD40-like Beta Propeller Repeat" evidence="1">
    <location>
        <begin position="21"/>
        <end position="303"/>
    </location>
</feature>
<accession>A0AAE3R882</accession>
<organism evidence="2 3">
    <name type="scientific">Xanthocytophaga agilis</name>
    <dbReference type="NCBI Taxonomy" id="3048010"/>
    <lineage>
        <taxon>Bacteria</taxon>
        <taxon>Pseudomonadati</taxon>
        <taxon>Bacteroidota</taxon>
        <taxon>Cytophagia</taxon>
        <taxon>Cytophagales</taxon>
        <taxon>Rhodocytophagaceae</taxon>
        <taxon>Xanthocytophaga</taxon>
    </lineage>
</organism>
<dbReference type="AlphaFoldDB" id="A0AAE3R882"/>
<feature type="signal peptide" evidence="1">
    <location>
        <begin position="1"/>
        <end position="20"/>
    </location>
</feature>
<keyword evidence="3" id="KW-1185">Reference proteome</keyword>
<dbReference type="Proteomes" id="UP001232063">
    <property type="component" value="Unassembled WGS sequence"/>
</dbReference>
<evidence type="ECO:0000313" key="3">
    <source>
        <dbReference type="Proteomes" id="UP001232063"/>
    </source>
</evidence>
<evidence type="ECO:0008006" key="4">
    <source>
        <dbReference type="Google" id="ProtNLM"/>
    </source>
</evidence>
<comment type="caution">
    <text evidence="2">The sequence shown here is derived from an EMBL/GenBank/DDBJ whole genome shotgun (WGS) entry which is preliminary data.</text>
</comment>
<evidence type="ECO:0000256" key="1">
    <source>
        <dbReference type="SAM" id="SignalP"/>
    </source>
</evidence>
<dbReference type="RefSeq" id="WP_314000817.1">
    <property type="nucleotide sequence ID" value="NZ_JASJOU010000017.1"/>
</dbReference>
<reference evidence="2" key="1">
    <citation type="submission" date="2023-05" db="EMBL/GenBank/DDBJ databases">
        <authorList>
            <person name="Zhang X."/>
        </authorList>
    </citation>
    <scope>NUCLEOTIDE SEQUENCE</scope>
    <source>
        <strain evidence="2">BD1B2-1</strain>
    </source>
</reference>
<keyword evidence="1" id="KW-0732">Signal</keyword>
<sequence>MRIIFSIFSCLMLLACSSHKAQSDFWDGPNAYLGQSQPSDTPLCFAPHLLTDSGYFVLARVAFSPDGKEFFYGSNNEWYSNQHQRLNYFRFDSIAGKWEGPFLLANQYGTPTFSMDGKTLLVTDNTGIQQMQKNASGWSSPQPWLKRSYVLYNYMPTLSGRAYVGSNGTWGSSNDSNAWKFAVLPADPRDTSIHNLGEPLNSPGFNGDLYIAPDESYMIISAKETKDFESELWISFARADKTWTTPQSLGPAINNGLAHRFGQYVTPDGKFLFYTKGTSEKDCAVYWVRFDHLLTELKAKAGL</sequence>
<evidence type="ECO:0000313" key="2">
    <source>
        <dbReference type="EMBL" id="MDJ1505661.1"/>
    </source>
</evidence>
<dbReference type="SUPFAM" id="SSF82171">
    <property type="entry name" value="DPP6 N-terminal domain-like"/>
    <property type="match status" value="1"/>
</dbReference>